<evidence type="ECO:0000313" key="1">
    <source>
        <dbReference type="EMBL" id="SAK99912.1"/>
    </source>
</evidence>
<gene>
    <name evidence="1" type="ORF">AWB78_05852</name>
</gene>
<protein>
    <submittedName>
        <fullName evidence="1">Uncharacterized protein</fullName>
    </submittedName>
</protein>
<organism evidence="1 2">
    <name type="scientific">Caballeronia calidae</name>
    <dbReference type="NCBI Taxonomy" id="1777139"/>
    <lineage>
        <taxon>Bacteria</taxon>
        <taxon>Pseudomonadati</taxon>
        <taxon>Pseudomonadota</taxon>
        <taxon>Betaproteobacteria</taxon>
        <taxon>Burkholderiales</taxon>
        <taxon>Burkholderiaceae</taxon>
        <taxon>Caballeronia</taxon>
    </lineage>
</organism>
<accession>A0A158DZ72</accession>
<proteinExistence type="predicted"/>
<dbReference type="Proteomes" id="UP000071859">
    <property type="component" value="Unassembled WGS sequence"/>
</dbReference>
<name>A0A158DZ72_9BURK</name>
<reference evidence="1" key="1">
    <citation type="submission" date="2016-01" db="EMBL/GenBank/DDBJ databases">
        <authorList>
            <person name="Peeters C."/>
        </authorList>
    </citation>
    <scope>NUCLEOTIDE SEQUENCE</scope>
    <source>
        <strain evidence="1">LMG 29321</strain>
    </source>
</reference>
<dbReference type="RefSeq" id="WP_062609659.1">
    <property type="nucleotide sequence ID" value="NZ_FCOX02000040.1"/>
</dbReference>
<comment type="caution">
    <text evidence="1">The sequence shown here is derived from an EMBL/GenBank/DDBJ whole genome shotgun (WGS) entry which is preliminary data.</text>
</comment>
<dbReference type="OrthoDB" id="4315389at2"/>
<evidence type="ECO:0000313" key="2">
    <source>
        <dbReference type="Proteomes" id="UP000071859"/>
    </source>
</evidence>
<keyword evidence="2" id="KW-1185">Reference proteome</keyword>
<dbReference type="AlphaFoldDB" id="A0A158DZ72"/>
<dbReference type="EMBL" id="FCOX02000040">
    <property type="protein sequence ID" value="SAK99912.1"/>
    <property type="molecule type" value="Genomic_DNA"/>
</dbReference>
<sequence>MTVLQALKRIPDGLFWSAPLASDSDFTAEDPLALDYLGQQVGLWLFRGFTTRTSRAQNYAVVLYGLDLADKAVRQFGYPGDDETRVRLFERWERFWALATLEYRKGQLSRGDEDAMRGVRGATRAWFPGEKPLPTDFALISRQSELGGLGAYLSSLREYGLVFPGSLRVTPAAPAILESFWSEKGERDTKSTYEDYALRALNFETTAIPRLNGRLSLAGLGARSCLSSIVCRSKQQERLWNALFVVARDGSTLPLAECLIAAHRDGVTETEPLLEGMMADRWQPLTQDNKDKVNVALLFGRIARLLLQRFRRAYGHVDKQGWVADFEETAAASFPENEANELRQACAAMLEAVESKHFGNLQFHGPDFLKLLRGLVSSTPKNSLEHMLAFHRAVQRSRRGAGAWLREEQGKLVMQVAGYSGYADKAPFPPLKVNVVRQLLADLGKLQ</sequence>